<organism evidence="2">
    <name type="scientific">marine metagenome</name>
    <dbReference type="NCBI Taxonomy" id="408172"/>
    <lineage>
        <taxon>unclassified sequences</taxon>
        <taxon>metagenomes</taxon>
        <taxon>ecological metagenomes</taxon>
    </lineage>
</organism>
<dbReference type="AlphaFoldDB" id="A0A383DJ31"/>
<reference evidence="2" key="1">
    <citation type="submission" date="2018-05" db="EMBL/GenBank/DDBJ databases">
        <authorList>
            <person name="Lanie J.A."/>
            <person name="Ng W.-L."/>
            <person name="Kazmierczak K.M."/>
            <person name="Andrzejewski T.M."/>
            <person name="Davidsen T.M."/>
            <person name="Wayne K.J."/>
            <person name="Tettelin H."/>
            <person name="Glass J.I."/>
            <person name="Rusch D."/>
            <person name="Podicherti R."/>
            <person name="Tsui H.-C.T."/>
            <person name="Winkler M.E."/>
        </authorList>
    </citation>
    <scope>NUCLEOTIDE SEQUENCE</scope>
</reference>
<keyword evidence="1" id="KW-1133">Transmembrane helix</keyword>
<feature type="transmembrane region" description="Helical" evidence="1">
    <location>
        <begin position="38"/>
        <end position="60"/>
    </location>
</feature>
<evidence type="ECO:0000313" key="2">
    <source>
        <dbReference type="EMBL" id="SVE44339.1"/>
    </source>
</evidence>
<keyword evidence="1" id="KW-0472">Membrane</keyword>
<evidence type="ECO:0000256" key="1">
    <source>
        <dbReference type="SAM" id="Phobius"/>
    </source>
</evidence>
<accession>A0A383DJ31</accession>
<proteinExistence type="predicted"/>
<dbReference type="EMBL" id="UINC01217650">
    <property type="protein sequence ID" value="SVE44339.1"/>
    <property type="molecule type" value="Genomic_DNA"/>
</dbReference>
<protein>
    <submittedName>
        <fullName evidence="2">Uncharacterized protein</fullName>
    </submittedName>
</protein>
<gene>
    <name evidence="2" type="ORF">METZ01_LOCUS497193</name>
</gene>
<sequence length="110" mass="11872">STRFLPALRLPGQVIAAGSTTELKVARAPSSCGYIAGAWYDIIFFIFPLLIAWVLGVAFFHAQCWARPRCTSWGGIMNSWCGFSGPYRGISRGRGGAITTRMAPSSGAFH</sequence>
<feature type="non-terminal residue" evidence="2">
    <location>
        <position position="110"/>
    </location>
</feature>
<feature type="non-terminal residue" evidence="2">
    <location>
        <position position="1"/>
    </location>
</feature>
<keyword evidence="1" id="KW-0812">Transmembrane</keyword>
<name>A0A383DJ31_9ZZZZ</name>